<keyword evidence="3" id="KW-1185">Reference proteome</keyword>
<organism evidence="2 3">
    <name type="scientific">Erythrobacter dokdonensis DSW-74</name>
    <dbReference type="NCBI Taxonomy" id="1300349"/>
    <lineage>
        <taxon>Bacteria</taxon>
        <taxon>Pseudomonadati</taxon>
        <taxon>Pseudomonadota</taxon>
        <taxon>Alphaproteobacteria</taxon>
        <taxon>Sphingomonadales</taxon>
        <taxon>Erythrobacteraceae</taxon>
        <taxon>Erythrobacter/Porphyrobacter group</taxon>
        <taxon>Erythrobacter</taxon>
    </lineage>
</organism>
<feature type="domain" description="Rap1a immunity protein" evidence="1">
    <location>
        <begin position="3"/>
        <end position="73"/>
    </location>
</feature>
<dbReference type="InterPro" id="IPR041238">
    <property type="entry name" value="Rap1a"/>
</dbReference>
<dbReference type="Proteomes" id="UP000092484">
    <property type="component" value="Unassembled WGS sequence"/>
</dbReference>
<reference evidence="2 3" key="1">
    <citation type="submission" date="2016-06" db="EMBL/GenBank/DDBJ databases">
        <title>Genome sequence of Porphyrobacter dokdonensis DSW-74.</title>
        <authorList>
            <person name="Kim J.F."/>
            <person name="Song J.Y."/>
        </authorList>
    </citation>
    <scope>NUCLEOTIDE SEQUENCE [LARGE SCALE GENOMIC DNA]</scope>
    <source>
        <strain evidence="2 3">DSW-74</strain>
    </source>
</reference>
<dbReference type="Pfam" id="PF18602">
    <property type="entry name" value="Rap1a"/>
    <property type="match status" value="1"/>
</dbReference>
<dbReference type="EMBL" id="LZYB01000001">
    <property type="protein sequence ID" value="OBV12181.1"/>
    <property type="molecule type" value="Genomic_DNA"/>
</dbReference>
<evidence type="ECO:0000313" key="2">
    <source>
        <dbReference type="EMBL" id="OBV12181.1"/>
    </source>
</evidence>
<dbReference type="AlphaFoldDB" id="A0A1A7BKC9"/>
<dbReference type="Gene3D" id="1.10.890.40">
    <property type="match status" value="1"/>
</dbReference>
<accession>A0A1A7BKC9</accession>
<sequence>MIGYCLGAITGIADAAMTLNAVLTGKQTICLSKDVTADEMRLQFLVFVERRPDAMSLPAATVVIAVLQSSYPCKAGNS</sequence>
<protein>
    <recommendedName>
        <fullName evidence="1">Rap1a immunity protein domain-containing protein</fullName>
    </recommendedName>
</protein>
<gene>
    <name evidence="2" type="ORF">I603_0312</name>
</gene>
<evidence type="ECO:0000259" key="1">
    <source>
        <dbReference type="Pfam" id="PF18602"/>
    </source>
</evidence>
<comment type="caution">
    <text evidence="2">The sequence shown here is derived from an EMBL/GenBank/DDBJ whole genome shotgun (WGS) entry which is preliminary data.</text>
</comment>
<dbReference type="STRING" id="1300349.I603_0312"/>
<evidence type="ECO:0000313" key="3">
    <source>
        <dbReference type="Proteomes" id="UP000092484"/>
    </source>
</evidence>
<name>A0A1A7BKC9_9SPHN</name>
<proteinExistence type="predicted"/>